<dbReference type="Gramene" id="AUR62000824-RA">
    <property type="protein sequence ID" value="AUR62000824-RA:cds"/>
    <property type="gene ID" value="AUR62000824"/>
</dbReference>
<accession>A0A803KP68</accession>
<protein>
    <submittedName>
        <fullName evidence="2">Uncharacterized protein</fullName>
    </submittedName>
</protein>
<evidence type="ECO:0000313" key="2">
    <source>
        <dbReference type="EnsemblPlants" id="AUR62000824-RA:cds"/>
    </source>
</evidence>
<evidence type="ECO:0000256" key="1">
    <source>
        <dbReference type="SAM" id="Phobius"/>
    </source>
</evidence>
<keyword evidence="1" id="KW-0812">Transmembrane</keyword>
<reference evidence="2" key="2">
    <citation type="submission" date="2021-03" db="UniProtKB">
        <authorList>
            <consortium name="EnsemblPlants"/>
        </authorList>
    </citation>
    <scope>IDENTIFICATION</scope>
</reference>
<name>A0A803KP68_CHEQI</name>
<dbReference type="AlphaFoldDB" id="A0A803KP68"/>
<organism evidence="2 3">
    <name type="scientific">Chenopodium quinoa</name>
    <name type="common">Quinoa</name>
    <dbReference type="NCBI Taxonomy" id="63459"/>
    <lineage>
        <taxon>Eukaryota</taxon>
        <taxon>Viridiplantae</taxon>
        <taxon>Streptophyta</taxon>
        <taxon>Embryophyta</taxon>
        <taxon>Tracheophyta</taxon>
        <taxon>Spermatophyta</taxon>
        <taxon>Magnoliopsida</taxon>
        <taxon>eudicotyledons</taxon>
        <taxon>Gunneridae</taxon>
        <taxon>Pentapetalae</taxon>
        <taxon>Caryophyllales</taxon>
        <taxon>Chenopodiaceae</taxon>
        <taxon>Chenopodioideae</taxon>
        <taxon>Atripliceae</taxon>
        <taxon>Chenopodium</taxon>
    </lineage>
</organism>
<dbReference type="EnsemblPlants" id="AUR62000824-RA">
    <property type="protein sequence ID" value="AUR62000824-RA:cds"/>
    <property type="gene ID" value="AUR62000824"/>
</dbReference>
<keyword evidence="1" id="KW-1133">Transmembrane helix</keyword>
<evidence type="ECO:0000313" key="3">
    <source>
        <dbReference type="Proteomes" id="UP000596660"/>
    </source>
</evidence>
<dbReference type="Proteomes" id="UP000596660">
    <property type="component" value="Unplaced"/>
</dbReference>
<keyword evidence="3" id="KW-1185">Reference proteome</keyword>
<sequence length="239" mass="27445">MEVCYKAGPSLLWVGSSKVVTFFLLMMLIFIKKSKVKREVVDIVPSLTRPEDGMQSLAQYSKVVLQKQSDLLRDPRLRFHMFRKPRQELGLKDKLRRGSRREMNSRKWLSATRLEDELDLLAVAAEEERKQKVVSIIGIYPDTIKTVLEPSDARTLAALSVSNLPAGYMKKDKIQATEVLSKIYDPFRLEDELDLLVVAAEEEHKTKNSVEVEVLEELKPSKTKAHVLQKREKLDVICH</sequence>
<reference evidence="2" key="1">
    <citation type="journal article" date="2017" name="Nature">
        <title>The genome of Chenopodium quinoa.</title>
        <authorList>
            <person name="Jarvis D.E."/>
            <person name="Ho Y.S."/>
            <person name="Lightfoot D.J."/>
            <person name="Schmoeckel S.M."/>
            <person name="Li B."/>
            <person name="Borm T.J.A."/>
            <person name="Ohyanagi H."/>
            <person name="Mineta K."/>
            <person name="Michell C.T."/>
            <person name="Saber N."/>
            <person name="Kharbatia N.M."/>
            <person name="Rupper R.R."/>
            <person name="Sharp A.R."/>
            <person name="Dally N."/>
            <person name="Boughton B.A."/>
            <person name="Woo Y.H."/>
            <person name="Gao G."/>
            <person name="Schijlen E.G.W.M."/>
            <person name="Guo X."/>
            <person name="Momin A.A."/>
            <person name="Negrao S."/>
            <person name="Al-Babili S."/>
            <person name="Gehring C."/>
            <person name="Roessner U."/>
            <person name="Jung C."/>
            <person name="Murphy K."/>
            <person name="Arold S.T."/>
            <person name="Gojobori T."/>
            <person name="van der Linden C.G."/>
            <person name="van Loo E.N."/>
            <person name="Jellen E.N."/>
            <person name="Maughan P.J."/>
            <person name="Tester M."/>
        </authorList>
    </citation>
    <scope>NUCLEOTIDE SEQUENCE [LARGE SCALE GENOMIC DNA]</scope>
    <source>
        <strain evidence="2">cv. PI 614886</strain>
    </source>
</reference>
<feature type="transmembrane region" description="Helical" evidence="1">
    <location>
        <begin position="12"/>
        <end position="31"/>
    </location>
</feature>
<keyword evidence="1" id="KW-0472">Membrane</keyword>
<proteinExistence type="predicted"/>